<dbReference type="InterPro" id="IPR015257">
    <property type="entry name" value="Maf1"/>
</dbReference>
<keyword evidence="1" id="KW-0539">Nucleus</keyword>
<dbReference type="Gene3D" id="3.40.1000.50">
    <property type="entry name" value="Repressor of RNA polymerase III transcription Maf1"/>
    <property type="match status" value="2"/>
</dbReference>
<comment type="subcellular location">
    <subcellularLocation>
        <location evidence="1">Nucleus</location>
    </subcellularLocation>
</comment>
<proteinExistence type="inferred from homology"/>
<evidence type="ECO:0000256" key="2">
    <source>
        <dbReference type="SAM" id="MobiDB-lite"/>
    </source>
</evidence>
<dbReference type="EMBL" id="CP138899">
    <property type="protein sequence ID" value="WPK27213.1"/>
    <property type="molecule type" value="Genomic_DNA"/>
</dbReference>
<feature type="region of interest" description="Disordered" evidence="2">
    <location>
        <begin position="1"/>
        <end position="23"/>
    </location>
</feature>
<evidence type="ECO:0000256" key="1">
    <source>
        <dbReference type="PIRNR" id="PIRNR037240"/>
    </source>
</evidence>
<protein>
    <recommendedName>
        <fullName evidence="1">Repressor of RNA polymerase III transcription MAF1</fullName>
    </recommendedName>
</protein>
<dbReference type="GeneID" id="88175650"/>
<dbReference type="AlphaFoldDB" id="A0AAX4HFH1"/>
<evidence type="ECO:0000313" key="3">
    <source>
        <dbReference type="EMBL" id="WPK27213.1"/>
    </source>
</evidence>
<dbReference type="GO" id="GO:0000994">
    <property type="term" value="F:RNA polymerase III core binding"/>
    <property type="evidence" value="ECO:0007669"/>
    <property type="project" value="TreeGrafter"/>
</dbReference>
<dbReference type="GO" id="GO:0016480">
    <property type="term" value="P:negative regulation of transcription by RNA polymerase III"/>
    <property type="evidence" value="ECO:0007669"/>
    <property type="project" value="UniProtKB-UniRule"/>
</dbReference>
<comment type="similarity">
    <text evidence="1">Belongs to the MAF1 family.</text>
</comment>
<evidence type="ECO:0000313" key="4">
    <source>
        <dbReference type="Proteomes" id="UP001338582"/>
    </source>
</evidence>
<dbReference type="PANTHER" id="PTHR22504:SF0">
    <property type="entry name" value="REPRESSOR OF RNA POLYMERASE III TRANSCRIPTION MAF1 HOMOLOG"/>
    <property type="match status" value="1"/>
</dbReference>
<keyword evidence="4" id="KW-1185">Reference proteome</keyword>
<dbReference type="RefSeq" id="XP_062879591.1">
    <property type="nucleotide sequence ID" value="XM_063023521.1"/>
</dbReference>
<reference evidence="3 4" key="1">
    <citation type="submission" date="2023-10" db="EMBL/GenBank/DDBJ databases">
        <title>Draft Genome Sequence of Candida saopaulonensis from a very Premature Infant with Sepsis.</title>
        <authorList>
            <person name="Ning Y."/>
            <person name="Dai R."/>
            <person name="Xiao M."/>
            <person name="Xu Y."/>
            <person name="Yan Q."/>
            <person name="Zhang L."/>
        </authorList>
    </citation>
    <scope>NUCLEOTIDE SEQUENCE [LARGE SCALE GENOMIC DNA]</scope>
    <source>
        <strain evidence="3 4">19XY460</strain>
    </source>
</reference>
<keyword evidence="1" id="KW-0805">Transcription regulation</keyword>
<dbReference type="InterPro" id="IPR038564">
    <property type="entry name" value="Maf1_sf"/>
</dbReference>
<dbReference type="GO" id="GO:0005634">
    <property type="term" value="C:nucleus"/>
    <property type="evidence" value="ECO:0007669"/>
    <property type="project" value="UniProtKB-SubCell"/>
</dbReference>
<gene>
    <name evidence="3" type="ORF">PUMCH_004590</name>
</gene>
<dbReference type="Proteomes" id="UP001338582">
    <property type="component" value="Chromosome 6"/>
</dbReference>
<keyword evidence="1" id="KW-0678">Repressor</keyword>
<comment type="function">
    <text evidence="1">Mediator of diverse signals that repress RNA polymerase III transcription. Inhibits the de novo assembly of TFIIIB onto DNA.</text>
</comment>
<organism evidence="3 4">
    <name type="scientific">Australozyma saopauloensis</name>
    <dbReference type="NCBI Taxonomy" id="291208"/>
    <lineage>
        <taxon>Eukaryota</taxon>
        <taxon>Fungi</taxon>
        <taxon>Dikarya</taxon>
        <taxon>Ascomycota</taxon>
        <taxon>Saccharomycotina</taxon>
        <taxon>Pichiomycetes</taxon>
        <taxon>Metschnikowiaceae</taxon>
        <taxon>Australozyma</taxon>
    </lineage>
</organism>
<feature type="region of interest" description="Disordered" evidence="2">
    <location>
        <begin position="206"/>
        <end position="253"/>
    </location>
</feature>
<sequence length="253" mass="29054">MQKEGFRGDAGGENEYPIDESPFGPLKSASTRRTFAYLIAILNITYPDHDFSSLQPTTDNFHKIENPELLMHDFNSLMTSLGKKDELLSWIWDTINMYMDILSTGSPALTPQFDGGSRKNSYANGFLGSPRGDGAMSPVDRDRECRIYEFQPSDLSILEDMNFPHQTMWSKYWFIYNKKKKRVCFLYLSALNHMHRSHLTHTRSASNGLDAAKLQSQDERNDDDEFDDEYMDEDVDMDSLRDGDDDVIGDIEI</sequence>
<name>A0AAX4HFH1_9ASCO</name>
<feature type="compositionally biased region" description="Acidic residues" evidence="2">
    <location>
        <begin position="220"/>
        <end position="253"/>
    </location>
</feature>
<dbReference type="PANTHER" id="PTHR22504">
    <property type="entry name" value="REPRESSOR OF RNA POLYMERASE III TRANSCRIPTION MAF1"/>
    <property type="match status" value="1"/>
</dbReference>
<dbReference type="KEGG" id="asau:88175650"/>
<dbReference type="PIRSF" id="PIRSF037240">
    <property type="entry name" value="RNA_polIII_Trep_MAF1"/>
    <property type="match status" value="1"/>
</dbReference>
<keyword evidence="1" id="KW-0804">Transcription</keyword>
<accession>A0AAX4HFH1</accession>
<dbReference type="Pfam" id="PF09174">
    <property type="entry name" value="Maf1"/>
    <property type="match status" value="2"/>
</dbReference>